<reference evidence="4 5" key="1">
    <citation type="journal article" date="2008" name="Nature">
        <title>The genome of Laccaria bicolor provides insights into mycorrhizal symbiosis.</title>
        <authorList>
            <person name="Martin F."/>
            <person name="Aerts A."/>
            <person name="Ahren D."/>
            <person name="Brun A."/>
            <person name="Danchin E.G.J."/>
            <person name="Duchaussoy F."/>
            <person name="Gibon J."/>
            <person name="Kohler A."/>
            <person name="Lindquist E."/>
            <person name="Pereda V."/>
            <person name="Salamov A."/>
            <person name="Shapiro H.J."/>
            <person name="Wuyts J."/>
            <person name="Blaudez D."/>
            <person name="Buee M."/>
            <person name="Brokstein P."/>
            <person name="Canbaeck B."/>
            <person name="Cohen D."/>
            <person name="Courty P.E."/>
            <person name="Coutinho P.M."/>
            <person name="Delaruelle C."/>
            <person name="Detter J.C."/>
            <person name="Deveau A."/>
            <person name="DiFazio S."/>
            <person name="Duplessis S."/>
            <person name="Fraissinet-Tachet L."/>
            <person name="Lucic E."/>
            <person name="Frey-Klett P."/>
            <person name="Fourrey C."/>
            <person name="Feussner I."/>
            <person name="Gay G."/>
            <person name="Grimwood J."/>
            <person name="Hoegger P.J."/>
            <person name="Jain P."/>
            <person name="Kilaru S."/>
            <person name="Labbe J."/>
            <person name="Lin Y.C."/>
            <person name="Legue V."/>
            <person name="Le Tacon F."/>
            <person name="Marmeisse R."/>
            <person name="Melayah D."/>
            <person name="Montanini B."/>
            <person name="Muratet M."/>
            <person name="Nehls U."/>
            <person name="Niculita-Hirzel H."/>
            <person name="Oudot-Le Secq M.P."/>
            <person name="Peter M."/>
            <person name="Quesneville H."/>
            <person name="Rajashekar B."/>
            <person name="Reich M."/>
            <person name="Rouhier N."/>
            <person name="Schmutz J."/>
            <person name="Yin T."/>
            <person name="Chalot M."/>
            <person name="Henrissat B."/>
            <person name="Kuees U."/>
            <person name="Lucas S."/>
            <person name="Van de Peer Y."/>
            <person name="Podila G.K."/>
            <person name="Polle A."/>
            <person name="Pukkila P.J."/>
            <person name="Richardson P.M."/>
            <person name="Rouze P."/>
            <person name="Sanders I.R."/>
            <person name="Stajich J.E."/>
            <person name="Tunlid A."/>
            <person name="Tuskan G."/>
            <person name="Grigoriev I.V."/>
        </authorList>
    </citation>
    <scope>NUCLEOTIDE SEQUENCE [LARGE SCALE GENOMIC DNA]</scope>
    <source>
        <strain evidence="5">S238N-H82 / ATCC MYA-4686</strain>
    </source>
</reference>
<gene>
    <name evidence="4" type="ORF">LACBIDRAFT_300371</name>
</gene>
<dbReference type="InterPro" id="IPR036291">
    <property type="entry name" value="NAD(P)-bd_dom_sf"/>
</dbReference>
<dbReference type="AlphaFoldDB" id="B0DGL3"/>
<dbReference type="InParanoid" id="B0DGL3"/>
<dbReference type="RefSeq" id="XP_001883150.1">
    <property type="nucleotide sequence ID" value="XM_001883115.1"/>
</dbReference>
<feature type="domain" description="NAD-dependent epimerase/dehydratase" evidence="3">
    <location>
        <begin position="6"/>
        <end position="257"/>
    </location>
</feature>
<name>B0DGL3_LACBS</name>
<sequence>MTGQLVLVTGVTGFIAGHVANELLEKGYRVRGRRTTRGAKVKLLTDTVKVPGLEFAQVDDIAKSDLTEALNGVHIVMHVASPLPGRTSVDTTLNSAVEGTLNVLRQADKAGIEKIVVTSSVAAVLDPSLKQGFDGRILTDSDWGQATRAEVEAHADSDFYVYGASKIFAERAVWSFAAEHPKVDIATILPGFVFGPFPKHFPLPTSPDAMGTNRLPYELIKGGHPEPAPWVVDVRDVAKAHVLAIDLPRAPLEKKRFLINSAEYSWKDAVAHLMKARPNVKLAPLDSFEGKSPTLSALDTTRAREVLKIKQFISPEKTLEDTTDALLEAEKTWKKA</sequence>
<dbReference type="GO" id="GO:0016616">
    <property type="term" value="F:oxidoreductase activity, acting on the CH-OH group of donors, NAD or NADP as acceptor"/>
    <property type="evidence" value="ECO:0007669"/>
    <property type="project" value="TreeGrafter"/>
</dbReference>
<dbReference type="KEGG" id="lbc:LACBIDRAFT_300371"/>
<evidence type="ECO:0000256" key="1">
    <source>
        <dbReference type="ARBA" id="ARBA00023002"/>
    </source>
</evidence>
<dbReference type="STRING" id="486041.B0DGL3"/>
<organism evidence="5">
    <name type="scientific">Laccaria bicolor (strain S238N-H82 / ATCC MYA-4686)</name>
    <name type="common">Bicoloured deceiver</name>
    <name type="synonym">Laccaria laccata var. bicolor</name>
    <dbReference type="NCBI Taxonomy" id="486041"/>
    <lineage>
        <taxon>Eukaryota</taxon>
        <taxon>Fungi</taxon>
        <taxon>Dikarya</taxon>
        <taxon>Basidiomycota</taxon>
        <taxon>Agaricomycotina</taxon>
        <taxon>Agaricomycetes</taxon>
        <taxon>Agaricomycetidae</taxon>
        <taxon>Agaricales</taxon>
        <taxon>Agaricineae</taxon>
        <taxon>Hydnangiaceae</taxon>
        <taxon>Laccaria</taxon>
    </lineage>
</organism>
<keyword evidence="1" id="KW-0560">Oxidoreductase</keyword>
<keyword evidence="5" id="KW-1185">Reference proteome</keyword>
<dbReference type="Gene3D" id="3.40.50.720">
    <property type="entry name" value="NAD(P)-binding Rossmann-like Domain"/>
    <property type="match status" value="1"/>
</dbReference>
<evidence type="ECO:0000259" key="3">
    <source>
        <dbReference type="Pfam" id="PF01370"/>
    </source>
</evidence>
<dbReference type="EMBL" id="DS547109">
    <property type="protein sequence ID" value="EDR06289.1"/>
    <property type="molecule type" value="Genomic_DNA"/>
</dbReference>
<dbReference type="InterPro" id="IPR001509">
    <property type="entry name" value="Epimerase_deHydtase"/>
</dbReference>
<dbReference type="SUPFAM" id="SSF51735">
    <property type="entry name" value="NAD(P)-binding Rossmann-fold domains"/>
    <property type="match status" value="1"/>
</dbReference>
<dbReference type="OrthoDB" id="2735536at2759"/>
<dbReference type="GeneID" id="6078803"/>
<dbReference type="InterPro" id="IPR050425">
    <property type="entry name" value="NAD(P)_dehydrat-like"/>
</dbReference>
<dbReference type="Proteomes" id="UP000001194">
    <property type="component" value="Unassembled WGS sequence"/>
</dbReference>
<evidence type="ECO:0000313" key="5">
    <source>
        <dbReference type="Proteomes" id="UP000001194"/>
    </source>
</evidence>
<accession>B0DGL3</accession>
<evidence type="ECO:0000256" key="2">
    <source>
        <dbReference type="ARBA" id="ARBA00023445"/>
    </source>
</evidence>
<dbReference type="PANTHER" id="PTHR10366">
    <property type="entry name" value="NAD DEPENDENT EPIMERASE/DEHYDRATASE"/>
    <property type="match status" value="1"/>
</dbReference>
<comment type="similarity">
    <text evidence="2">Belongs to the NAD(P)-dependent epimerase/dehydratase family. Dihydroflavonol-4-reductase subfamily.</text>
</comment>
<dbReference type="PANTHER" id="PTHR10366:SF564">
    <property type="entry name" value="STEROL-4-ALPHA-CARBOXYLATE 3-DEHYDROGENASE, DECARBOXYLATING"/>
    <property type="match status" value="1"/>
</dbReference>
<dbReference type="HOGENOM" id="CLU_007383_9_2_1"/>
<evidence type="ECO:0000313" key="4">
    <source>
        <dbReference type="EMBL" id="EDR06289.1"/>
    </source>
</evidence>
<proteinExistence type="inferred from homology"/>
<dbReference type="Pfam" id="PF01370">
    <property type="entry name" value="Epimerase"/>
    <property type="match status" value="1"/>
</dbReference>
<protein>
    <submittedName>
        <fullName evidence="4">Predicted protein</fullName>
    </submittedName>
</protein>